<dbReference type="GO" id="GO:0000148">
    <property type="term" value="C:1,3-beta-D-glucan synthase complex"/>
    <property type="evidence" value="ECO:0007669"/>
    <property type="project" value="InterPro"/>
</dbReference>
<protein>
    <recommendedName>
        <fullName evidence="2">Glycosyl transferase 48 domain-containing protein</fullName>
    </recommendedName>
</protein>
<name>A0A9P8TQE7_WICPI</name>
<dbReference type="InterPro" id="IPR003440">
    <property type="entry name" value="Glyco_trans_48_dom"/>
</dbReference>
<dbReference type="Pfam" id="PF02364">
    <property type="entry name" value="Glucan_synthase"/>
    <property type="match status" value="1"/>
</dbReference>
<evidence type="ECO:0000313" key="4">
    <source>
        <dbReference type="Proteomes" id="UP000774326"/>
    </source>
</evidence>
<dbReference type="GO" id="GO:0051278">
    <property type="term" value="P:fungal-type cell wall polysaccharide biosynthetic process"/>
    <property type="evidence" value="ECO:0007669"/>
    <property type="project" value="TreeGrafter"/>
</dbReference>
<sequence length="512" mass="59462">IVFFIAFIPLIVQELTERGLWKATTRFFHHLISLSPFFEVFVCQIYATSLIQDVTFGGAKYISTGRGFAVSRIQFFYLYSKFSSQSIYSGSKLFLMLLFATMTIWQPALLWFWITLISMCLAPFIFNPHQFSFYDYFIDYRDFIHWLSRGNSKWHANSWIGTVRQARARYTGYKKKIIGHESEKMAAGDQRKSTFNDTYLTELIIPFFISVFLFFAYTFINAQNGVKMVRPTNSVLRLIILTLFPIVVNMVTLLVIFAISFVLGPILRNMCCIKKTPSTLAALAHMVSVFVHLITFELIWFLEGWNFSRSLACILCIINIQNFIFKAVVILVLSRELKHDKINRSWWSGSWFQKAVGWTFITQPLREYIVKIIEMTLFAVDFILGHCLLFVQTIFVFIPYIDRWHTMTLFWLSPKKQIRGRVLTKAQRRRRTFIVMRYFVLYFLILALFLALLIVPVFTAGFLPKLDDKLAGTPLEGLIQPNGQDNDDTGTRAPSTIVTTTGVHPLIKTVIW</sequence>
<feature type="transmembrane region" description="Helical" evidence="1">
    <location>
        <begin position="376"/>
        <end position="401"/>
    </location>
</feature>
<feature type="transmembrane region" description="Helical" evidence="1">
    <location>
        <begin position="307"/>
        <end position="334"/>
    </location>
</feature>
<comment type="caution">
    <text evidence="3">The sequence shown here is derived from an EMBL/GenBank/DDBJ whole genome shotgun (WGS) entry which is preliminary data.</text>
</comment>
<evidence type="ECO:0000313" key="3">
    <source>
        <dbReference type="EMBL" id="KAH3688098.1"/>
    </source>
</evidence>
<keyword evidence="1" id="KW-1133">Transmembrane helix</keyword>
<dbReference type="GO" id="GO:0005886">
    <property type="term" value="C:plasma membrane"/>
    <property type="evidence" value="ECO:0007669"/>
    <property type="project" value="TreeGrafter"/>
</dbReference>
<proteinExistence type="predicted"/>
<feature type="transmembrane region" description="Helical" evidence="1">
    <location>
        <begin position="439"/>
        <end position="463"/>
    </location>
</feature>
<dbReference type="EMBL" id="JAEUBG010000529">
    <property type="protein sequence ID" value="KAH3688098.1"/>
    <property type="molecule type" value="Genomic_DNA"/>
</dbReference>
<feature type="transmembrane region" description="Helical" evidence="1">
    <location>
        <begin position="110"/>
        <end position="126"/>
    </location>
</feature>
<reference evidence="3" key="1">
    <citation type="journal article" date="2021" name="Open Biol.">
        <title>Shared evolutionary footprints suggest mitochondrial oxidative damage underlies multiple complex I losses in fungi.</title>
        <authorList>
            <person name="Schikora-Tamarit M.A."/>
            <person name="Marcet-Houben M."/>
            <person name="Nosek J."/>
            <person name="Gabaldon T."/>
        </authorList>
    </citation>
    <scope>NUCLEOTIDE SEQUENCE</scope>
    <source>
        <strain evidence="3">CBS2887</strain>
    </source>
</reference>
<keyword evidence="1" id="KW-0812">Transmembrane</keyword>
<accession>A0A9P8TQE7</accession>
<feature type="domain" description="Glycosyl transferase 48" evidence="2">
    <location>
        <begin position="1"/>
        <end position="266"/>
    </location>
</feature>
<keyword evidence="1" id="KW-0472">Membrane</keyword>
<feature type="transmembrane region" description="Helical" evidence="1">
    <location>
        <begin position="199"/>
        <end position="220"/>
    </location>
</feature>
<keyword evidence="4" id="KW-1185">Reference proteome</keyword>
<dbReference type="PANTHER" id="PTHR12741">
    <property type="entry name" value="LYST-INTERACTING PROTEIN LIP5 DOPAMINE RESPONSIVE PROTEIN DRG-1"/>
    <property type="match status" value="1"/>
</dbReference>
<feature type="non-terminal residue" evidence="3">
    <location>
        <position position="1"/>
    </location>
</feature>
<evidence type="ECO:0000256" key="1">
    <source>
        <dbReference type="SAM" id="Phobius"/>
    </source>
</evidence>
<feature type="transmembrane region" description="Helical" evidence="1">
    <location>
        <begin position="240"/>
        <end position="267"/>
    </location>
</feature>
<feature type="transmembrane region" description="Helical" evidence="1">
    <location>
        <begin position="279"/>
        <end position="301"/>
    </location>
</feature>
<dbReference type="GO" id="GO:0006075">
    <property type="term" value="P:(1-&gt;3)-beta-D-glucan biosynthetic process"/>
    <property type="evidence" value="ECO:0007669"/>
    <property type="project" value="InterPro"/>
</dbReference>
<reference evidence="3" key="2">
    <citation type="submission" date="2021-01" db="EMBL/GenBank/DDBJ databases">
        <authorList>
            <person name="Schikora-Tamarit M.A."/>
        </authorList>
    </citation>
    <scope>NUCLEOTIDE SEQUENCE</scope>
    <source>
        <strain evidence="3">CBS2887</strain>
    </source>
</reference>
<gene>
    <name evidence="3" type="ORF">WICPIJ_000940</name>
</gene>
<dbReference type="AlphaFoldDB" id="A0A9P8TQE7"/>
<organism evidence="3 4">
    <name type="scientific">Wickerhamomyces pijperi</name>
    <name type="common">Yeast</name>
    <name type="synonym">Pichia pijperi</name>
    <dbReference type="NCBI Taxonomy" id="599730"/>
    <lineage>
        <taxon>Eukaryota</taxon>
        <taxon>Fungi</taxon>
        <taxon>Dikarya</taxon>
        <taxon>Ascomycota</taxon>
        <taxon>Saccharomycotina</taxon>
        <taxon>Saccharomycetes</taxon>
        <taxon>Phaffomycetales</taxon>
        <taxon>Wickerhamomycetaceae</taxon>
        <taxon>Wickerhamomyces</taxon>
    </lineage>
</organism>
<dbReference type="GO" id="GO:0003843">
    <property type="term" value="F:1,3-beta-D-glucan synthase activity"/>
    <property type="evidence" value="ECO:0007669"/>
    <property type="project" value="InterPro"/>
</dbReference>
<evidence type="ECO:0000259" key="2">
    <source>
        <dbReference type="Pfam" id="PF02364"/>
    </source>
</evidence>
<dbReference type="OrthoDB" id="1880850at2759"/>
<dbReference type="PANTHER" id="PTHR12741:SF48">
    <property type="entry name" value="1,3-BETA-GLUCAN SYNTHASE COMPONENT FKS1-RELATED"/>
    <property type="match status" value="1"/>
</dbReference>
<dbReference type="Proteomes" id="UP000774326">
    <property type="component" value="Unassembled WGS sequence"/>
</dbReference>